<gene>
    <name evidence="1" type="ORF">KC01_LOCUS25393</name>
</gene>
<sequence length="87" mass="9509">MELRNAIVDKQAASDETTTVHLKPTLHQLCAPRTKEKSVRDTEMASLAGISGSWLTDGEMLHFGRSPEADSGGEWALNVETRLGWNG</sequence>
<accession>A0AAV2L6V2</accession>
<dbReference type="Proteomes" id="UP001497482">
    <property type="component" value="Chromosome 21"/>
</dbReference>
<dbReference type="AlphaFoldDB" id="A0AAV2L6V2"/>
<protein>
    <submittedName>
        <fullName evidence="1">Uncharacterized protein</fullName>
    </submittedName>
</protein>
<name>A0AAV2L6V2_KNICA</name>
<dbReference type="EMBL" id="OZ035843">
    <property type="protein sequence ID" value="CAL1596768.1"/>
    <property type="molecule type" value="Genomic_DNA"/>
</dbReference>
<proteinExistence type="predicted"/>
<evidence type="ECO:0000313" key="2">
    <source>
        <dbReference type="Proteomes" id="UP001497482"/>
    </source>
</evidence>
<organism evidence="1 2">
    <name type="scientific">Knipowitschia caucasica</name>
    <name type="common">Caucasian dwarf goby</name>
    <name type="synonym">Pomatoschistus caucasicus</name>
    <dbReference type="NCBI Taxonomy" id="637954"/>
    <lineage>
        <taxon>Eukaryota</taxon>
        <taxon>Metazoa</taxon>
        <taxon>Chordata</taxon>
        <taxon>Craniata</taxon>
        <taxon>Vertebrata</taxon>
        <taxon>Euteleostomi</taxon>
        <taxon>Actinopterygii</taxon>
        <taxon>Neopterygii</taxon>
        <taxon>Teleostei</taxon>
        <taxon>Neoteleostei</taxon>
        <taxon>Acanthomorphata</taxon>
        <taxon>Gobiaria</taxon>
        <taxon>Gobiiformes</taxon>
        <taxon>Gobioidei</taxon>
        <taxon>Gobiidae</taxon>
        <taxon>Gobiinae</taxon>
        <taxon>Knipowitschia</taxon>
    </lineage>
</organism>
<reference evidence="1 2" key="1">
    <citation type="submission" date="2024-04" db="EMBL/GenBank/DDBJ databases">
        <authorList>
            <person name="Waldvogel A.-M."/>
            <person name="Schoenle A."/>
        </authorList>
    </citation>
    <scope>NUCLEOTIDE SEQUENCE [LARGE SCALE GENOMIC DNA]</scope>
</reference>
<evidence type="ECO:0000313" key="1">
    <source>
        <dbReference type="EMBL" id="CAL1596768.1"/>
    </source>
</evidence>
<keyword evidence="2" id="KW-1185">Reference proteome</keyword>